<evidence type="ECO:0000259" key="2">
    <source>
        <dbReference type="Pfam" id="PF01494"/>
    </source>
</evidence>
<dbReference type="GO" id="GO:0019622">
    <property type="term" value="P:3-(3-hydroxy)phenylpropionate catabolic process"/>
    <property type="evidence" value="ECO:0007669"/>
    <property type="project" value="TreeGrafter"/>
</dbReference>
<dbReference type="Proteomes" id="UP000318331">
    <property type="component" value="Unassembled WGS sequence"/>
</dbReference>
<organism evidence="3 4">
    <name type="scientific">Klugiella xanthotipulae</name>
    <dbReference type="NCBI Taxonomy" id="244735"/>
    <lineage>
        <taxon>Bacteria</taxon>
        <taxon>Bacillati</taxon>
        <taxon>Actinomycetota</taxon>
        <taxon>Actinomycetes</taxon>
        <taxon>Micrococcales</taxon>
        <taxon>Microbacteriaceae</taxon>
        <taxon>Klugiella</taxon>
    </lineage>
</organism>
<evidence type="ECO:0000313" key="4">
    <source>
        <dbReference type="Proteomes" id="UP000318331"/>
    </source>
</evidence>
<keyword evidence="1" id="KW-0560">Oxidoreductase</keyword>
<dbReference type="PANTHER" id="PTHR43476:SF3">
    <property type="entry name" value="FAD-BINDING MONOOXYGENASE"/>
    <property type="match status" value="1"/>
</dbReference>
<name>A0A543I639_9MICO</name>
<sequence length="377" mass="40202">MRDVTIVGAGPVGLLLACVLLDHGLDVQVLEARELPVTHSRAIGIHPPALVALERAGITESVVAEAVHIGAGSAYSRGRRLGTVSFDLPGSRYPFVAALPQYRTQRLLVDAVTRRSPGAILRGIEVLSVSRVPGGDGDHRDVRCVGGTQVFSARTVVGADGPRGVVRDRAHARTISRRYPDTYVMGDFADETALGTEAAIFLEDSGVVESFPLPGGMRRWVAHWTAARHPATAQGLAAEISVRTGQRVDAGTVSMLSEFRPRRRVVRRMLGEGVLLVGDAAHEISPMGGQGMNLGWLDAVACGDALAHFLRTGDRQPLLVAERARLAAARAAARLAEFNMACGRPLGDRAAAARNAAIRRLARSPWGPMAARMFSMQ</sequence>
<dbReference type="SUPFAM" id="SSF51905">
    <property type="entry name" value="FAD/NAD(P)-binding domain"/>
    <property type="match status" value="1"/>
</dbReference>
<keyword evidence="4" id="KW-1185">Reference proteome</keyword>
<reference evidence="3 4" key="1">
    <citation type="submission" date="2019-06" db="EMBL/GenBank/DDBJ databases">
        <title>Sequencing the genomes of 1000 actinobacteria strains.</title>
        <authorList>
            <person name="Klenk H.-P."/>
        </authorList>
    </citation>
    <scope>NUCLEOTIDE SEQUENCE [LARGE SCALE GENOMIC DNA]</scope>
    <source>
        <strain evidence="3 4">DSM 18031</strain>
    </source>
</reference>
<dbReference type="EMBL" id="VFPN01000001">
    <property type="protein sequence ID" value="TQM66034.1"/>
    <property type="molecule type" value="Genomic_DNA"/>
</dbReference>
<dbReference type="Gene3D" id="3.30.70.2450">
    <property type="match status" value="1"/>
</dbReference>
<comment type="caution">
    <text evidence="3">The sequence shown here is derived from an EMBL/GenBank/DDBJ whole genome shotgun (WGS) entry which is preliminary data.</text>
</comment>
<dbReference type="PRINTS" id="PR00420">
    <property type="entry name" value="RNGMNOXGNASE"/>
</dbReference>
<dbReference type="InterPro" id="IPR036188">
    <property type="entry name" value="FAD/NAD-bd_sf"/>
</dbReference>
<dbReference type="InterPro" id="IPR002938">
    <property type="entry name" value="FAD-bd"/>
</dbReference>
<dbReference type="InterPro" id="IPR050631">
    <property type="entry name" value="PheA/TfdB_FAD_monoxygenase"/>
</dbReference>
<gene>
    <name evidence="3" type="ORF">FB466_0855</name>
</gene>
<protein>
    <submittedName>
        <fullName evidence="3">2-polyprenyl-6-methoxyphenol hydroxylase-like FAD-dependent oxidoreductase</fullName>
    </submittedName>
</protein>
<dbReference type="GO" id="GO:0071949">
    <property type="term" value="F:FAD binding"/>
    <property type="evidence" value="ECO:0007669"/>
    <property type="project" value="InterPro"/>
</dbReference>
<feature type="domain" description="FAD-binding" evidence="2">
    <location>
        <begin position="3"/>
        <end position="334"/>
    </location>
</feature>
<evidence type="ECO:0000313" key="3">
    <source>
        <dbReference type="EMBL" id="TQM66034.1"/>
    </source>
</evidence>
<dbReference type="PROSITE" id="PS51257">
    <property type="entry name" value="PROKAR_LIPOPROTEIN"/>
    <property type="match status" value="1"/>
</dbReference>
<dbReference type="Pfam" id="PF01494">
    <property type="entry name" value="FAD_binding_3"/>
    <property type="match status" value="1"/>
</dbReference>
<dbReference type="GO" id="GO:0008688">
    <property type="term" value="F:3-(3-hydroxyphenyl)propionate hydroxylase activity"/>
    <property type="evidence" value="ECO:0007669"/>
    <property type="project" value="TreeGrafter"/>
</dbReference>
<proteinExistence type="predicted"/>
<dbReference type="RefSeq" id="WP_141916081.1">
    <property type="nucleotide sequence ID" value="NZ_BAAAYS010000009.1"/>
</dbReference>
<dbReference type="PANTHER" id="PTHR43476">
    <property type="entry name" value="3-(3-HYDROXY-PHENYL)PROPIONATE/3-HYDROXYCINNAMIC ACID HYDROXYLASE"/>
    <property type="match status" value="1"/>
</dbReference>
<evidence type="ECO:0000256" key="1">
    <source>
        <dbReference type="ARBA" id="ARBA00023002"/>
    </source>
</evidence>
<dbReference type="OrthoDB" id="4246007at2"/>
<accession>A0A543I639</accession>
<dbReference type="Gene3D" id="3.50.50.60">
    <property type="entry name" value="FAD/NAD(P)-binding domain"/>
    <property type="match status" value="1"/>
</dbReference>
<dbReference type="AlphaFoldDB" id="A0A543I639"/>